<sequence>MRSSQSDKALVMSTFLESHFGTRREGIVPIKHEVAADVKDIHRDLSELGQRVDSLETINSCSQELEEHRQELLHLQDKNLEPHFQLEDLENRSRNPILWCQRNEQPPPSDEETCPQTLSKINPYRTGGTASPITGTRQGLLIVTSECWEAIQLTLV</sequence>
<organism evidence="2 3">
    <name type="scientific">Pleurodeles waltl</name>
    <name type="common">Iberian ribbed newt</name>
    <dbReference type="NCBI Taxonomy" id="8319"/>
    <lineage>
        <taxon>Eukaryota</taxon>
        <taxon>Metazoa</taxon>
        <taxon>Chordata</taxon>
        <taxon>Craniata</taxon>
        <taxon>Vertebrata</taxon>
        <taxon>Euteleostomi</taxon>
        <taxon>Amphibia</taxon>
        <taxon>Batrachia</taxon>
        <taxon>Caudata</taxon>
        <taxon>Salamandroidea</taxon>
        <taxon>Salamandridae</taxon>
        <taxon>Pleurodelinae</taxon>
        <taxon>Pleurodeles</taxon>
    </lineage>
</organism>
<keyword evidence="3" id="KW-1185">Reference proteome</keyword>
<name>A0AAV7QGB5_PLEWA</name>
<dbReference type="Proteomes" id="UP001066276">
    <property type="component" value="Chromosome 6"/>
</dbReference>
<protein>
    <submittedName>
        <fullName evidence="2">Uncharacterized protein</fullName>
    </submittedName>
</protein>
<reference evidence="2" key="1">
    <citation type="journal article" date="2022" name="bioRxiv">
        <title>Sequencing and chromosome-scale assembly of the giantPleurodeles waltlgenome.</title>
        <authorList>
            <person name="Brown T."/>
            <person name="Elewa A."/>
            <person name="Iarovenko S."/>
            <person name="Subramanian E."/>
            <person name="Araus A.J."/>
            <person name="Petzold A."/>
            <person name="Susuki M."/>
            <person name="Suzuki K.-i.T."/>
            <person name="Hayashi T."/>
            <person name="Toyoda A."/>
            <person name="Oliveira C."/>
            <person name="Osipova E."/>
            <person name="Leigh N.D."/>
            <person name="Simon A."/>
            <person name="Yun M.H."/>
        </authorList>
    </citation>
    <scope>NUCLEOTIDE SEQUENCE</scope>
    <source>
        <strain evidence="2">20211129_DDA</strain>
        <tissue evidence="2">Liver</tissue>
    </source>
</reference>
<evidence type="ECO:0000256" key="1">
    <source>
        <dbReference type="SAM" id="MobiDB-lite"/>
    </source>
</evidence>
<evidence type="ECO:0000313" key="3">
    <source>
        <dbReference type="Proteomes" id="UP001066276"/>
    </source>
</evidence>
<dbReference type="AlphaFoldDB" id="A0AAV7QGB5"/>
<comment type="caution">
    <text evidence="2">The sequence shown here is derived from an EMBL/GenBank/DDBJ whole genome shotgun (WGS) entry which is preliminary data.</text>
</comment>
<evidence type="ECO:0000313" key="2">
    <source>
        <dbReference type="EMBL" id="KAJ1139454.1"/>
    </source>
</evidence>
<dbReference type="EMBL" id="JANPWB010000010">
    <property type="protein sequence ID" value="KAJ1139454.1"/>
    <property type="molecule type" value="Genomic_DNA"/>
</dbReference>
<accession>A0AAV7QGB5</accession>
<proteinExistence type="predicted"/>
<gene>
    <name evidence="2" type="ORF">NDU88_005826</name>
</gene>
<feature type="region of interest" description="Disordered" evidence="1">
    <location>
        <begin position="102"/>
        <end position="131"/>
    </location>
</feature>